<evidence type="ECO:0000313" key="1">
    <source>
        <dbReference type="EMBL" id="SUZ88735.1"/>
    </source>
</evidence>
<proteinExistence type="predicted"/>
<accession>A0A381RAF1</accession>
<dbReference type="AlphaFoldDB" id="A0A381RAF1"/>
<protein>
    <submittedName>
        <fullName evidence="1">Uncharacterized protein</fullName>
    </submittedName>
</protein>
<reference evidence="1" key="1">
    <citation type="submission" date="2018-05" db="EMBL/GenBank/DDBJ databases">
        <authorList>
            <person name="Lanie J.A."/>
            <person name="Ng W.-L."/>
            <person name="Kazmierczak K.M."/>
            <person name="Andrzejewski T.M."/>
            <person name="Davidsen T.M."/>
            <person name="Wayne K.J."/>
            <person name="Tettelin H."/>
            <person name="Glass J.I."/>
            <person name="Rusch D."/>
            <person name="Podicherti R."/>
            <person name="Tsui H.-C.T."/>
            <person name="Winkler M.E."/>
        </authorList>
    </citation>
    <scope>NUCLEOTIDE SEQUENCE</scope>
</reference>
<dbReference type="EMBL" id="UINC01001784">
    <property type="protein sequence ID" value="SUZ88735.1"/>
    <property type="molecule type" value="Genomic_DNA"/>
</dbReference>
<organism evidence="1">
    <name type="scientific">marine metagenome</name>
    <dbReference type="NCBI Taxonomy" id="408172"/>
    <lineage>
        <taxon>unclassified sequences</taxon>
        <taxon>metagenomes</taxon>
        <taxon>ecological metagenomes</taxon>
    </lineage>
</organism>
<sequence length="176" mass="20061">MFFISFALIQKPLEGGNIESKAEFLISVEWEDYHPDDIDLIVEDPRGNVVYFQNQQAGLMHLDRDDRGTLADRLIIDGVNVENPANQEIVTIRGFMAGEYVVNLLHYKAHFSVPLKTKVKVEKINPEVDTVYFGNHFLNETGDELTAVRFFLDEKGNVEDLNYSQKLLITKSGVLK</sequence>
<gene>
    <name evidence="1" type="ORF">METZ01_LOCUS41589</name>
</gene>
<name>A0A381RAF1_9ZZZZ</name>